<feature type="domain" description="HTH luxR-type" evidence="4">
    <location>
        <begin position="866"/>
        <end position="931"/>
    </location>
</feature>
<keyword evidence="6" id="KW-1185">Reference proteome</keyword>
<dbReference type="Pfam" id="PF13191">
    <property type="entry name" value="AAA_16"/>
    <property type="match status" value="1"/>
</dbReference>
<accession>A0ABS7QQ26</accession>
<evidence type="ECO:0000256" key="2">
    <source>
        <dbReference type="ARBA" id="ARBA00022840"/>
    </source>
</evidence>
<dbReference type="InterPro" id="IPR011990">
    <property type="entry name" value="TPR-like_helical_dom_sf"/>
</dbReference>
<dbReference type="Gene3D" id="1.10.10.10">
    <property type="entry name" value="Winged helix-like DNA-binding domain superfamily/Winged helix DNA-binding domain"/>
    <property type="match status" value="1"/>
</dbReference>
<dbReference type="InterPro" id="IPR027417">
    <property type="entry name" value="P-loop_NTPase"/>
</dbReference>
<dbReference type="RefSeq" id="WP_222976499.1">
    <property type="nucleotide sequence ID" value="NZ_JAINVZ010000005.1"/>
</dbReference>
<dbReference type="InterPro" id="IPR016032">
    <property type="entry name" value="Sig_transdc_resp-reg_C-effctor"/>
</dbReference>
<organism evidence="5 6">
    <name type="scientific">Streptantibioticus parmotrematis</name>
    <dbReference type="NCBI Taxonomy" id="2873249"/>
    <lineage>
        <taxon>Bacteria</taxon>
        <taxon>Bacillati</taxon>
        <taxon>Actinomycetota</taxon>
        <taxon>Actinomycetes</taxon>
        <taxon>Kitasatosporales</taxon>
        <taxon>Streptomycetaceae</taxon>
        <taxon>Streptantibioticus</taxon>
    </lineage>
</organism>
<dbReference type="InterPro" id="IPR041664">
    <property type="entry name" value="AAA_16"/>
</dbReference>
<dbReference type="CDD" id="cd06170">
    <property type="entry name" value="LuxR_C_like"/>
    <property type="match status" value="1"/>
</dbReference>
<dbReference type="InterPro" id="IPR036388">
    <property type="entry name" value="WH-like_DNA-bd_sf"/>
</dbReference>
<dbReference type="Gene3D" id="3.40.50.300">
    <property type="entry name" value="P-loop containing nucleotide triphosphate hydrolases"/>
    <property type="match status" value="1"/>
</dbReference>
<dbReference type="PRINTS" id="PR00038">
    <property type="entry name" value="HTHLUXR"/>
</dbReference>
<dbReference type="SUPFAM" id="SSF46894">
    <property type="entry name" value="C-terminal effector domain of the bipartite response regulators"/>
    <property type="match status" value="1"/>
</dbReference>
<dbReference type="InterPro" id="IPR000792">
    <property type="entry name" value="Tscrpt_reg_LuxR_C"/>
</dbReference>
<gene>
    <name evidence="5" type="ORF">K7472_10530</name>
</gene>
<feature type="compositionally biased region" description="Gly residues" evidence="3">
    <location>
        <begin position="94"/>
        <end position="105"/>
    </location>
</feature>
<evidence type="ECO:0000256" key="3">
    <source>
        <dbReference type="SAM" id="MobiDB-lite"/>
    </source>
</evidence>
<evidence type="ECO:0000256" key="1">
    <source>
        <dbReference type="ARBA" id="ARBA00022741"/>
    </source>
</evidence>
<dbReference type="PROSITE" id="PS00622">
    <property type="entry name" value="HTH_LUXR_1"/>
    <property type="match status" value="1"/>
</dbReference>
<name>A0ABS7QQ26_9ACTN</name>
<evidence type="ECO:0000313" key="6">
    <source>
        <dbReference type="Proteomes" id="UP001198565"/>
    </source>
</evidence>
<dbReference type="SUPFAM" id="SSF52540">
    <property type="entry name" value="P-loop containing nucleoside triphosphate hydrolases"/>
    <property type="match status" value="1"/>
</dbReference>
<comment type="caution">
    <text evidence="5">The sequence shown here is derived from an EMBL/GenBank/DDBJ whole genome shotgun (WGS) entry which is preliminary data.</text>
</comment>
<evidence type="ECO:0000259" key="4">
    <source>
        <dbReference type="PROSITE" id="PS50043"/>
    </source>
</evidence>
<dbReference type="SMART" id="SM00421">
    <property type="entry name" value="HTH_LUXR"/>
    <property type="match status" value="1"/>
</dbReference>
<proteinExistence type="predicted"/>
<keyword evidence="2" id="KW-0067">ATP-binding</keyword>
<protein>
    <submittedName>
        <fullName evidence="5">AAA family ATPase</fullName>
    </submittedName>
</protein>
<feature type="region of interest" description="Disordered" evidence="3">
    <location>
        <begin position="88"/>
        <end position="109"/>
    </location>
</feature>
<dbReference type="PANTHER" id="PTHR16305">
    <property type="entry name" value="TESTICULAR SOLUBLE ADENYLYL CYCLASE"/>
    <property type="match status" value="1"/>
</dbReference>
<evidence type="ECO:0000313" key="5">
    <source>
        <dbReference type="EMBL" id="MBY8885280.1"/>
    </source>
</evidence>
<dbReference type="PROSITE" id="PS50043">
    <property type="entry name" value="HTH_LUXR_2"/>
    <property type="match status" value="1"/>
</dbReference>
<dbReference type="Pfam" id="PF00196">
    <property type="entry name" value="GerE"/>
    <property type="match status" value="1"/>
</dbReference>
<keyword evidence="1" id="KW-0547">Nucleotide-binding</keyword>
<sequence>MPTRRGKAGRETAGDLQGRARETALLSALAGEALRGEVRVVVLSGPVGMGKTALVERAARTCGREFTVLRSTGLPAWSATPYSGLVRSTLSGTDSGGGEETGDGGSPEAFAGTLTERTTAIEAARALLGRLRPGAPLLLLLDDAHLIDAASLRALSLLMADESPPGGLLTVVATERPDAACELLGLSATTHGPRRITLQGLSTGEAAALVEAEGVRVPPEPRIASLVRWCDGNPLYLKAVLDHLALGSAEAFGEPDVPPSLTAAVARWSQTLPEPARHALRVLAVLRAPSTVPQLNQIAELPVATRDLELLARSGAVRWSERGGVPHVELVHRGQREALYRGIPLHVRQDVHRRAARALAPPERWRHQVAASDAYDAPLAERLLRAAEQESREGHFSLAARHTLDAARVAPDGADRQAALLDGVRLLIFGGETHAALRHREAVLRTPAGPLRSEALGLMSMVAGRGAAASRYLTAARQDFERSGRMACAAAAAAELAVVQNFLARGEDACASARFALAHSASESVSATAGYALALGTALTGGAAAGLAALGHLPQDPAQVATHDMETLTCRGMFRGLTGDLQGAVADLDATLYHRVVGRVPESNVTALVHCVWTHYLLGEWHQARRRLAIAFDLADEHGRGADFGILHGLSAILHTSTGRLKEAEADLEESAALSRNADYGAPAFHTTVAQAAVRFLLGDHREVVALVTALRRTTSNLPRALLYGSWFLPIVGVSYARLGRVGEARQALDALRGIAGDGPMLAMTRLWLEAAVHEAEGDQAAAVAAYRAALAVRGPGGDPRPYRALIRRDLGSCLLRTGDNDGGCAELRGAAGEFTALGAHPLRQGCEELLREATAAARVECGPRCDAIWAALTSREREIAELVGRGWTNNEIAGDLFISSKTVEYHLRNIFVKSGFPDRKRLRDWYQDTDRAS</sequence>
<dbReference type="EMBL" id="JAINVZ010000005">
    <property type="protein sequence ID" value="MBY8885280.1"/>
    <property type="molecule type" value="Genomic_DNA"/>
</dbReference>
<dbReference type="SUPFAM" id="SSF48452">
    <property type="entry name" value="TPR-like"/>
    <property type="match status" value="2"/>
</dbReference>
<dbReference type="PANTHER" id="PTHR16305:SF35">
    <property type="entry name" value="TRANSCRIPTIONAL ACTIVATOR DOMAIN"/>
    <property type="match status" value="1"/>
</dbReference>
<reference evidence="5 6" key="1">
    <citation type="submission" date="2021-08" db="EMBL/GenBank/DDBJ databases">
        <title>Streptomyces sp. PTM05 isolated from lichen.</title>
        <authorList>
            <person name="Somphong A."/>
            <person name="Phongsopitanun W."/>
            <person name="Tanasupawat S."/>
        </authorList>
    </citation>
    <scope>NUCLEOTIDE SEQUENCE [LARGE SCALE GENOMIC DNA]</scope>
    <source>
        <strain evidence="5 6">Ptm05</strain>
    </source>
</reference>
<dbReference type="Gene3D" id="1.25.40.10">
    <property type="entry name" value="Tetratricopeptide repeat domain"/>
    <property type="match status" value="1"/>
</dbReference>
<dbReference type="Proteomes" id="UP001198565">
    <property type="component" value="Unassembled WGS sequence"/>
</dbReference>